<evidence type="ECO:0000256" key="2">
    <source>
        <dbReference type="SAM" id="MobiDB-lite"/>
    </source>
</evidence>
<dbReference type="OrthoDB" id="425925at2"/>
<evidence type="ECO:0000256" key="1">
    <source>
        <dbReference type="SAM" id="Coils"/>
    </source>
</evidence>
<dbReference type="RefSeq" id="WP_095722960.1">
    <property type="nucleotide sequence ID" value="NZ_NTFS01000206.1"/>
</dbReference>
<protein>
    <submittedName>
        <fullName evidence="3">Uncharacterized protein</fullName>
    </submittedName>
</protein>
<dbReference type="NCBIfam" id="NF047397">
    <property type="entry name" value="slr1339_fam"/>
    <property type="match status" value="1"/>
</dbReference>
<dbReference type="Proteomes" id="UP000218238">
    <property type="component" value="Unassembled WGS sequence"/>
</dbReference>
<dbReference type="AlphaFoldDB" id="A0A2A2TG67"/>
<evidence type="ECO:0000313" key="3">
    <source>
        <dbReference type="EMBL" id="PAX52730.1"/>
    </source>
</evidence>
<feature type="coiled-coil region" evidence="1">
    <location>
        <begin position="59"/>
        <end position="111"/>
    </location>
</feature>
<dbReference type="EMBL" id="NTFS01000206">
    <property type="protein sequence ID" value="PAX52730.1"/>
    <property type="molecule type" value="Genomic_DNA"/>
</dbReference>
<keyword evidence="1" id="KW-0175">Coiled coil</keyword>
<keyword evidence="4" id="KW-1185">Reference proteome</keyword>
<gene>
    <name evidence="3" type="ORF">CK510_17705</name>
</gene>
<evidence type="ECO:0000313" key="4">
    <source>
        <dbReference type="Proteomes" id="UP000218238"/>
    </source>
</evidence>
<dbReference type="Pfam" id="PF26643">
    <property type="entry name" value="Slr1339"/>
    <property type="match status" value="1"/>
</dbReference>
<feature type="compositionally biased region" description="Polar residues" evidence="2">
    <location>
        <begin position="21"/>
        <end position="49"/>
    </location>
</feature>
<feature type="compositionally biased region" description="Basic and acidic residues" evidence="2">
    <location>
        <begin position="1"/>
        <end position="20"/>
    </location>
</feature>
<comment type="caution">
    <text evidence="3">The sequence shown here is derived from an EMBL/GenBank/DDBJ whole genome shotgun (WGS) entry which is preliminary data.</text>
</comment>
<proteinExistence type="predicted"/>
<dbReference type="InterPro" id="IPR058106">
    <property type="entry name" value="Slr1339"/>
</dbReference>
<reference evidence="3 4" key="1">
    <citation type="submission" date="2017-08" db="EMBL/GenBank/DDBJ databases">
        <title>Draft genome sequence of filamentous cyanobacterium Calothrix elsteri CCALA 953.</title>
        <authorList>
            <person name="Gagunashvili A.N."/>
            <person name="Elster J."/>
            <person name="Andresson O.S."/>
        </authorList>
    </citation>
    <scope>NUCLEOTIDE SEQUENCE [LARGE SCALE GENOMIC DNA]</scope>
    <source>
        <strain evidence="3 4">CCALA 953</strain>
    </source>
</reference>
<organism evidence="3 4">
    <name type="scientific">Brunnivagina elsteri CCALA 953</name>
    <dbReference type="NCBI Taxonomy" id="987040"/>
    <lineage>
        <taxon>Bacteria</taxon>
        <taxon>Bacillati</taxon>
        <taxon>Cyanobacteriota</taxon>
        <taxon>Cyanophyceae</taxon>
        <taxon>Nostocales</taxon>
        <taxon>Calotrichaceae</taxon>
        <taxon>Brunnivagina</taxon>
    </lineage>
</organism>
<accession>A0A2A2TG67</accession>
<name>A0A2A2TG67_9CYAN</name>
<sequence>MDEIDKLLKDLKQEYSENKPKTQQPNPLSVKPNSFSTSNSSKTPQSNSGVDKLLDDVKADFQQKDLAKELQRQEEIEAENKRQEEIKLKQKQTLEKQAKTWLEQLEPLSQEGLWFEKFAEGYPSNLEAAIEYLQGLETDTNSLC</sequence>
<feature type="region of interest" description="Disordered" evidence="2">
    <location>
        <begin position="1"/>
        <end position="53"/>
    </location>
</feature>